<keyword evidence="1" id="KW-0472">Membrane</keyword>
<accession>A0ABS9H9T0</accession>
<keyword evidence="3" id="KW-1185">Reference proteome</keyword>
<dbReference type="Proteomes" id="UP001201161">
    <property type="component" value="Unassembled WGS sequence"/>
</dbReference>
<gene>
    <name evidence="2" type="ORF">L2K70_05670</name>
</gene>
<feature type="transmembrane region" description="Helical" evidence="1">
    <location>
        <begin position="20"/>
        <end position="44"/>
    </location>
</feature>
<protein>
    <recommendedName>
        <fullName evidence="4">Transmembrane protein</fullName>
    </recommendedName>
</protein>
<feature type="transmembrane region" description="Helical" evidence="1">
    <location>
        <begin position="94"/>
        <end position="119"/>
    </location>
</feature>
<dbReference type="RefSeq" id="WP_236400230.1">
    <property type="nucleotide sequence ID" value="NZ_JAKJHZ010000005.1"/>
</dbReference>
<sequence>MSQPASYDDLPPQTSTVERVVTVLLMLGLAVLLLIASFLGLFFAMASDGCVGDVRCNGAQIGAGIVVASGSPWVVYVVALVVVVVRWVRRKRTWWVPLAALVVGALLWVVGGLIAASAVG</sequence>
<reference evidence="2 3" key="1">
    <citation type="submission" date="2022-01" db="EMBL/GenBank/DDBJ databases">
        <title>Nocardioides sp. nov., an actinomycete isolated from mining soil.</title>
        <authorList>
            <person name="Liu L."/>
        </authorList>
    </citation>
    <scope>NUCLEOTIDE SEQUENCE [LARGE SCALE GENOMIC DNA]</scope>
    <source>
        <strain evidence="2 3">KLBMP 9356</strain>
    </source>
</reference>
<keyword evidence="1" id="KW-1133">Transmembrane helix</keyword>
<feature type="transmembrane region" description="Helical" evidence="1">
    <location>
        <begin position="65"/>
        <end position="88"/>
    </location>
</feature>
<proteinExistence type="predicted"/>
<evidence type="ECO:0008006" key="4">
    <source>
        <dbReference type="Google" id="ProtNLM"/>
    </source>
</evidence>
<evidence type="ECO:0000313" key="2">
    <source>
        <dbReference type="EMBL" id="MCF6377083.1"/>
    </source>
</evidence>
<evidence type="ECO:0000313" key="3">
    <source>
        <dbReference type="Proteomes" id="UP001201161"/>
    </source>
</evidence>
<dbReference type="EMBL" id="JAKJHZ010000005">
    <property type="protein sequence ID" value="MCF6377083.1"/>
    <property type="molecule type" value="Genomic_DNA"/>
</dbReference>
<organism evidence="2 3">
    <name type="scientific">Nocardioides potassii</name>
    <dbReference type="NCBI Taxonomy" id="2911371"/>
    <lineage>
        <taxon>Bacteria</taxon>
        <taxon>Bacillati</taxon>
        <taxon>Actinomycetota</taxon>
        <taxon>Actinomycetes</taxon>
        <taxon>Propionibacteriales</taxon>
        <taxon>Nocardioidaceae</taxon>
        <taxon>Nocardioides</taxon>
    </lineage>
</organism>
<keyword evidence="1" id="KW-0812">Transmembrane</keyword>
<name>A0ABS9H9T0_9ACTN</name>
<comment type="caution">
    <text evidence="2">The sequence shown here is derived from an EMBL/GenBank/DDBJ whole genome shotgun (WGS) entry which is preliminary data.</text>
</comment>
<evidence type="ECO:0000256" key="1">
    <source>
        <dbReference type="SAM" id="Phobius"/>
    </source>
</evidence>